<sequence>MPETKNTKYDLEERTTKFGENIINFSKTIPENLVTMKIIPQLVAAGTSIGANYCEADDAESGKDFKHKICICKKEARETKYWLRITVATIPDLAPEARILWQEANELNLIFNAIVRKINDKHRN</sequence>
<organism evidence="1 2">
    <name type="scientific">Candidatus Kuenenbacteria bacterium RIFCSPLOWO2_02_FULL_42_16</name>
    <dbReference type="NCBI Taxonomy" id="1798564"/>
    <lineage>
        <taxon>Bacteria</taxon>
        <taxon>Candidatus Kueneniibacteriota</taxon>
    </lineage>
</organism>
<dbReference type="EMBL" id="MFMZ01000031">
    <property type="protein sequence ID" value="OGG90858.1"/>
    <property type="molecule type" value="Genomic_DNA"/>
</dbReference>
<reference evidence="1 2" key="1">
    <citation type="journal article" date="2016" name="Nat. Commun.">
        <title>Thousands of microbial genomes shed light on interconnected biogeochemical processes in an aquifer system.</title>
        <authorList>
            <person name="Anantharaman K."/>
            <person name="Brown C.T."/>
            <person name="Hug L.A."/>
            <person name="Sharon I."/>
            <person name="Castelle C.J."/>
            <person name="Probst A.J."/>
            <person name="Thomas B.C."/>
            <person name="Singh A."/>
            <person name="Wilkins M.J."/>
            <person name="Karaoz U."/>
            <person name="Brodie E.L."/>
            <person name="Williams K.H."/>
            <person name="Hubbard S.S."/>
            <person name="Banfield J.F."/>
        </authorList>
    </citation>
    <scope>NUCLEOTIDE SEQUENCE [LARGE SCALE GENOMIC DNA]</scope>
</reference>
<dbReference type="PANTHER" id="PTHR38471">
    <property type="entry name" value="FOUR HELIX BUNDLE PROTEIN"/>
    <property type="match status" value="1"/>
</dbReference>
<protein>
    <submittedName>
        <fullName evidence="1">Four helix bundle protein</fullName>
    </submittedName>
</protein>
<dbReference type="PANTHER" id="PTHR38471:SF2">
    <property type="entry name" value="FOUR HELIX BUNDLE PROTEIN"/>
    <property type="match status" value="1"/>
</dbReference>
<dbReference type="AlphaFoldDB" id="A0A1F6FYB6"/>
<comment type="caution">
    <text evidence="1">The sequence shown here is derived from an EMBL/GenBank/DDBJ whole genome shotgun (WGS) entry which is preliminary data.</text>
</comment>
<accession>A0A1F6FYB6</accession>
<dbReference type="NCBIfam" id="TIGR02436">
    <property type="entry name" value="four helix bundle protein"/>
    <property type="match status" value="1"/>
</dbReference>
<dbReference type="Gene3D" id="1.20.1440.60">
    <property type="entry name" value="23S rRNA-intervening sequence"/>
    <property type="match status" value="1"/>
</dbReference>
<evidence type="ECO:0000313" key="1">
    <source>
        <dbReference type="EMBL" id="OGG90858.1"/>
    </source>
</evidence>
<gene>
    <name evidence="1" type="ORF">A3H55_00630</name>
</gene>
<dbReference type="Pfam" id="PF05635">
    <property type="entry name" value="23S_rRNA_IVP"/>
    <property type="match status" value="1"/>
</dbReference>
<proteinExistence type="predicted"/>
<dbReference type="PIRSF" id="PIRSF035652">
    <property type="entry name" value="CHP02436"/>
    <property type="match status" value="1"/>
</dbReference>
<dbReference type="InterPro" id="IPR012657">
    <property type="entry name" value="23S_rRNA-intervening_sequence"/>
</dbReference>
<name>A0A1F6FYB6_9BACT</name>
<evidence type="ECO:0000313" key="2">
    <source>
        <dbReference type="Proteomes" id="UP000177998"/>
    </source>
</evidence>
<dbReference type="InterPro" id="IPR036583">
    <property type="entry name" value="23S_rRNA_IVS_sf"/>
</dbReference>
<dbReference type="STRING" id="1798564.A3H55_00630"/>
<dbReference type="SUPFAM" id="SSF158446">
    <property type="entry name" value="IVS-encoded protein-like"/>
    <property type="match status" value="1"/>
</dbReference>
<dbReference type="Proteomes" id="UP000177998">
    <property type="component" value="Unassembled WGS sequence"/>
</dbReference>